<accession>A0A0C2XRI9</accession>
<dbReference type="AlphaFoldDB" id="A0A0C2XRI9"/>
<proteinExistence type="predicted"/>
<sequence>MSSSEQTPAPAQQKQQPARVRKPPFSDWPTIKILTPPQGRFSPKIDEWCFTYCSQTVSGRIHNKEPNCRSICLRKVFPHEVRNVLSFKRHNNLGPDGKAKYPLPSEGQSANLPRYLGGSPKEASEDRTPTPPPSTKFWDEGWYLWTGKGRWAAFQKTENMILDFQHQQQLETIRRGRKEVWENYEDQLKQNVGTQPSEETAPPWWRGPIVLPKAQQDDGDLSLLIPLPPEFPPFWDRINKLLAPTHQALGILHESLTSGEQLQFAQRVWEKAQTDEPFVLAQRTFSRVYEQWKKRDVADEDDPKKDST</sequence>
<reference evidence="3" key="2">
    <citation type="submission" date="2015-01" db="EMBL/GenBank/DDBJ databases">
        <title>Evolutionary Origins and Diversification of the Mycorrhizal Mutualists.</title>
        <authorList>
            <consortium name="DOE Joint Genome Institute"/>
            <consortium name="Mycorrhizal Genomics Consortium"/>
            <person name="Kohler A."/>
            <person name="Kuo A."/>
            <person name="Nagy L.G."/>
            <person name="Floudas D."/>
            <person name="Copeland A."/>
            <person name="Barry K.W."/>
            <person name="Cichocki N."/>
            <person name="Veneault-Fourrey C."/>
            <person name="LaButti K."/>
            <person name="Lindquist E.A."/>
            <person name="Lipzen A."/>
            <person name="Lundell T."/>
            <person name="Morin E."/>
            <person name="Murat C."/>
            <person name="Riley R."/>
            <person name="Ohm R."/>
            <person name="Sun H."/>
            <person name="Tunlid A."/>
            <person name="Henrissat B."/>
            <person name="Grigoriev I.V."/>
            <person name="Hibbett D.S."/>
            <person name="Martin F."/>
        </authorList>
    </citation>
    <scope>NUCLEOTIDE SEQUENCE [LARGE SCALE GENOMIC DNA]</scope>
    <source>
        <strain evidence="3">h7</strain>
    </source>
</reference>
<keyword evidence="3" id="KW-1185">Reference proteome</keyword>
<feature type="compositionally biased region" description="Low complexity" evidence="1">
    <location>
        <begin position="1"/>
        <end position="18"/>
    </location>
</feature>
<dbReference type="OrthoDB" id="3171382at2759"/>
<dbReference type="EMBL" id="KN831783">
    <property type="protein sequence ID" value="KIM40248.1"/>
    <property type="molecule type" value="Genomic_DNA"/>
</dbReference>
<reference evidence="2 3" key="1">
    <citation type="submission" date="2014-04" db="EMBL/GenBank/DDBJ databases">
        <authorList>
            <consortium name="DOE Joint Genome Institute"/>
            <person name="Kuo A."/>
            <person name="Gay G."/>
            <person name="Dore J."/>
            <person name="Kohler A."/>
            <person name="Nagy L.G."/>
            <person name="Floudas D."/>
            <person name="Copeland A."/>
            <person name="Barry K.W."/>
            <person name="Cichocki N."/>
            <person name="Veneault-Fourrey C."/>
            <person name="LaButti K."/>
            <person name="Lindquist E.A."/>
            <person name="Lipzen A."/>
            <person name="Lundell T."/>
            <person name="Morin E."/>
            <person name="Murat C."/>
            <person name="Sun H."/>
            <person name="Tunlid A."/>
            <person name="Henrissat B."/>
            <person name="Grigoriev I.V."/>
            <person name="Hibbett D.S."/>
            <person name="Martin F."/>
            <person name="Nordberg H.P."/>
            <person name="Cantor M.N."/>
            <person name="Hua S.X."/>
        </authorList>
    </citation>
    <scope>NUCLEOTIDE SEQUENCE [LARGE SCALE GENOMIC DNA]</scope>
    <source>
        <strain evidence="3">h7</strain>
    </source>
</reference>
<dbReference type="STRING" id="686832.A0A0C2XRI9"/>
<evidence type="ECO:0000256" key="1">
    <source>
        <dbReference type="SAM" id="MobiDB-lite"/>
    </source>
</evidence>
<gene>
    <name evidence="2" type="ORF">M413DRAFT_446424</name>
</gene>
<dbReference type="HOGENOM" id="CLU_074642_0_0_1"/>
<name>A0A0C2XRI9_HEBCY</name>
<organism evidence="2 3">
    <name type="scientific">Hebeloma cylindrosporum</name>
    <dbReference type="NCBI Taxonomy" id="76867"/>
    <lineage>
        <taxon>Eukaryota</taxon>
        <taxon>Fungi</taxon>
        <taxon>Dikarya</taxon>
        <taxon>Basidiomycota</taxon>
        <taxon>Agaricomycotina</taxon>
        <taxon>Agaricomycetes</taxon>
        <taxon>Agaricomycetidae</taxon>
        <taxon>Agaricales</taxon>
        <taxon>Agaricineae</taxon>
        <taxon>Hymenogastraceae</taxon>
        <taxon>Hebeloma</taxon>
    </lineage>
</organism>
<feature type="region of interest" description="Disordered" evidence="1">
    <location>
        <begin position="89"/>
        <end position="135"/>
    </location>
</feature>
<feature type="region of interest" description="Disordered" evidence="1">
    <location>
        <begin position="1"/>
        <end position="31"/>
    </location>
</feature>
<evidence type="ECO:0000313" key="3">
    <source>
        <dbReference type="Proteomes" id="UP000053424"/>
    </source>
</evidence>
<dbReference type="Proteomes" id="UP000053424">
    <property type="component" value="Unassembled WGS sequence"/>
</dbReference>
<protein>
    <submittedName>
        <fullName evidence="2">Uncharacterized protein</fullName>
    </submittedName>
</protein>
<evidence type="ECO:0000313" key="2">
    <source>
        <dbReference type="EMBL" id="KIM40248.1"/>
    </source>
</evidence>